<dbReference type="RefSeq" id="WP_074756862.1">
    <property type="nucleotide sequence ID" value="NZ_FOGJ01000017.1"/>
</dbReference>
<dbReference type="Pfam" id="PF22907">
    <property type="entry name" value="Ams1-like_1st"/>
    <property type="match status" value="1"/>
</dbReference>
<dbReference type="InterPro" id="IPR037094">
    <property type="entry name" value="Glyco_hydro_38_cen_sf"/>
</dbReference>
<dbReference type="SUPFAM" id="SSF88713">
    <property type="entry name" value="Glycoside hydrolase/deacetylase"/>
    <property type="match status" value="1"/>
</dbReference>
<comment type="similarity">
    <text evidence="1">Belongs to the glycosyl hydrolase 38 family.</text>
</comment>
<dbReference type="GO" id="GO:0004559">
    <property type="term" value="F:alpha-mannosidase activity"/>
    <property type="evidence" value="ECO:0007669"/>
    <property type="project" value="InterPro"/>
</dbReference>
<keyword evidence="3" id="KW-0378">Hydrolase</keyword>
<feature type="domain" description="Glycoside hydrolase family 38 central" evidence="5">
    <location>
        <begin position="524"/>
        <end position="602"/>
    </location>
</feature>
<dbReference type="PANTHER" id="PTHR46017:SF1">
    <property type="entry name" value="ALPHA-MANNOSIDASE 2C1"/>
    <property type="match status" value="1"/>
</dbReference>
<dbReference type="CDD" id="cd10789">
    <property type="entry name" value="GH38N_AMII_ER_cytosolic"/>
    <property type="match status" value="1"/>
</dbReference>
<dbReference type="InterPro" id="IPR015341">
    <property type="entry name" value="Glyco_hydro_38_cen"/>
</dbReference>
<dbReference type="InterPro" id="IPR028995">
    <property type="entry name" value="Glyco_hydro_57/38_cen_sf"/>
</dbReference>
<dbReference type="InterPro" id="IPR041147">
    <property type="entry name" value="GH38_C"/>
</dbReference>
<dbReference type="AlphaFoldDB" id="A0A1H9U2K3"/>
<dbReference type="Gene3D" id="2.70.98.30">
    <property type="entry name" value="Golgi alpha-mannosidase II, domain 4"/>
    <property type="match status" value="1"/>
</dbReference>
<dbReference type="InterPro" id="IPR011330">
    <property type="entry name" value="Glyco_hydro/deAcase_b/a-brl"/>
</dbReference>
<protein>
    <submittedName>
        <fullName evidence="6">Alpha-mannosidase</fullName>
    </submittedName>
</protein>
<dbReference type="EMBL" id="FOGJ01000017">
    <property type="protein sequence ID" value="SES03800.1"/>
    <property type="molecule type" value="Genomic_DNA"/>
</dbReference>
<dbReference type="Pfam" id="PF09261">
    <property type="entry name" value="Alpha-mann_mid"/>
    <property type="match status" value="1"/>
</dbReference>
<dbReference type="GO" id="GO:0046872">
    <property type="term" value="F:metal ion binding"/>
    <property type="evidence" value="ECO:0007669"/>
    <property type="project" value="UniProtKB-KW"/>
</dbReference>
<evidence type="ECO:0000256" key="3">
    <source>
        <dbReference type="ARBA" id="ARBA00022801"/>
    </source>
</evidence>
<dbReference type="Proteomes" id="UP000182584">
    <property type="component" value="Unassembled WGS sequence"/>
</dbReference>
<evidence type="ECO:0000256" key="1">
    <source>
        <dbReference type="ARBA" id="ARBA00009792"/>
    </source>
</evidence>
<dbReference type="FunFam" id="1.20.1270.50:FF:000004">
    <property type="entry name" value="alpha-mannosidase 2C1 isoform X1"/>
    <property type="match status" value="1"/>
</dbReference>
<gene>
    <name evidence="6" type="ORF">SAMN04487884_11715</name>
</gene>
<proteinExistence type="inferred from homology"/>
<dbReference type="SUPFAM" id="SSF88688">
    <property type="entry name" value="Families 57/38 glycoside transferase middle domain"/>
    <property type="match status" value="1"/>
</dbReference>
<dbReference type="Pfam" id="PF07748">
    <property type="entry name" value="Glyco_hydro_38C"/>
    <property type="match status" value="1"/>
</dbReference>
<dbReference type="SMART" id="SM00872">
    <property type="entry name" value="Alpha-mann_mid"/>
    <property type="match status" value="1"/>
</dbReference>
<evidence type="ECO:0000259" key="5">
    <source>
        <dbReference type="SMART" id="SM00872"/>
    </source>
</evidence>
<evidence type="ECO:0000256" key="2">
    <source>
        <dbReference type="ARBA" id="ARBA00022723"/>
    </source>
</evidence>
<dbReference type="InterPro" id="IPR011682">
    <property type="entry name" value="Glyco_hydro_38_C"/>
</dbReference>
<dbReference type="SUPFAM" id="SSF74650">
    <property type="entry name" value="Galactose mutarotase-like"/>
    <property type="match status" value="1"/>
</dbReference>
<evidence type="ECO:0000256" key="4">
    <source>
        <dbReference type="ARBA" id="ARBA00023295"/>
    </source>
</evidence>
<dbReference type="GO" id="GO:0030246">
    <property type="term" value="F:carbohydrate binding"/>
    <property type="evidence" value="ECO:0007669"/>
    <property type="project" value="InterPro"/>
</dbReference>
<evidence type="ECO:0000313" key="7">
    <source>
        <dbReference type="Proteomes" id="UP000182584"/>
    </source>
</evidence>
<keyword evidence="4" id="KW-0326">Glycosidase</keyword>
<reference evidence="6 7" key="1">
    <citation type="submission" date="2016-10" db="EMBL/GenBank/DDBJ databases">
        <authorList>
            <person name="de Groot N.N."/>
        </authorList>
    </citation>
    <scope>NUCLEOTIDE SEQUENCE [LARGE SCALE GENOMIC DNA]</scope>
    <source>
        <strain evidence="6 7">AR40</strain>
    </source>
</reference>
<dbReference type="Gene3D" id="3.20.110.10">
    <property type="entry name" value="Glycoside hydrolase 38, N terminal domain"/>
    <property type="match status" value="1"/>
</dbReference>
<dbReference type="GO" id="GO:0009313">
    <property type="term" value="P:oligosaccharide catabolic process"/>
    <property type="evidence" value="ECO:0007669"/>
    <property type="project" value="TreeGrafter"/>
</dbReference>
<dbReference type="InterPro" id="IPR011013">
    <property type="entry name" value="Gal_mutarotase_sf_dom"/>
</dbReference>
<dbReference type="InterPro" id="IPR000602">
    <property type="entry name" value="Glyco_hydro_38_N"/>
</dbReference>
<sequence>MNVMHSEWRDRIAHWIRTLKDDFYEPLGEIKWEAARTMEELPFDDLGSLSFKPVEPGYTWGKVWEYCWFRGSVILPKEAEGKRIVMKLVPGGESTLFVNGKSFGTHRAEWVWVPHHYIEDNALTTCGHEGDRFDILMETYAGHFYPEAPSGGCATGPVLPGSYQDPLTDGARRQLGVCTYGIWDEDAYQLYMDVDTLSQLLGTLDQSSLRASKIAAALEEFSLIVDFEQDKDQRRSTYIKAREALKPALAAVNGSTMPTYYAIGNSHLDLAWLWPMAETYRKTARTFAAQLRLIEQYPDYKYLQSQPAAYEMCRKYYPELFERIQKAIKKGQWIAEGAMWVEPDTNMASGEALIRQLLYGKQYYKEVLGVDSIVLWLPDTFGYTAALPQILNGCGVKYLVTQKIFWSYNEGDTFPYHYFNWEGIDGSKITAFLPTSYTYRTDPSQLDEVWKGRSQVRDLDAFLLPYGYGDGGGGPSRDYIEYALRQKNLEGAPKVKLAGPVEFFEDMEKDGGPVNTYTGELYFSAHRGTYTSQAKVKYNNRRAELALRDMEIWGVLASVCKGAEYDIKEIGGCWKELLLHQFHDILPGSGIQRMYIESNERMEKLIDKTSAIARESILSVCKPNENAVTIFNSLSFETTRLVELPERFKGGAVYVSQELSNSSVIPVQVQGNKALALIKMPPLGAVTIKPIAGNSIDATKSIDVPKDTDDLKNTNNRKDIDNLKNTNDRKDIDDTDHALSRAYINGSDIILENTKVRAVINPNGEITSFILKDSDIEFASGVLNRFHIYKDVPRLFDAWDIDSNYKVQEMEGVRDTKAQIIYNRGLKASVKITGQIGNSSYEQIISLTAESDRIEFETDIEWHELHRLLKTEFATTVYATEGINEMQFGYVKRPTHRSRAYDKDRFEVCNHRYSALCDGARGAAVLNDCKYGISMNGSSLELTLLRAAASPEMRADNGHHHFTYAFTAWEGSFIDSDVIREGYELNVRPIVIDGYEPVLKSSCEGCYENLNVIEADTAADTGKLTKILKSYNSHCSLASIDKKNIFLDTIKLSEDGSGDIILRLYEAAGAATKAKITTCFKGKAYESNMLEEITALEESSQAGDDINNTVNKENLEKVTCLGNGILDLDFRAFEVKTIRIIKSKA</sequence>
<dbReference type="GO" id="GO:0006013">
    <property type="term" value="P:mannose metabolic process"/>
    <property type="evidence" value="ECO:0007669"/>
    <property type="project" value="InterPro"/>
</dbReference>
<dbReference type="Gene3D" id="1.20.1270.50">
    <property type="entry name" value="Glycoside hydrolase family 38, central domain"/>
    <property type="match status" value="1"/>
</dbReference>
<dbReference type="PANTHER" id="PTHR46017">
    <property type="entry name" value="ALPHA-MANNOSIDASE 2C1"/>
    <property type="match status" value="1"/>
</dbReference>
<evidence type="ECO:0000313" key="6">
    <source>
        <dbReference type="EMBL" id="SES03800.1"/>
    </source>
</evidence>
<organism evidence="6 7">
    <name type="scientific">Butyrivibrio fibrisolvens</name>
    <dbReference type="NCBI Taxonomy" id="831"/>
    <lineage>
        <taxon>Bacteria</taxon>
        <taxon>Bacillati</taxon>
        <taxon>Bacillota</taxon>
        <taxon>Clostridia</taxon>
        <taxon>Lachnospirales</taxon>
        <taxon>Lachnospiraceae</taxon>
        <taxon>Butyrivibrio</taxon>
    </lineage>
</organism>
<accession>A0A1H9U2K3</accession>
<dbReference type="InterPro" id="IPR054723">
    <property type="entry name" value="Ams1-like_N"/>
</dbReference>
<dbReference type="OrthoDB" id="9772207at2"/>
<keyword evidence="2" id="KW-0479">Metal-binding</keyword>
<dbReference type="Pfam" id="PF17677">
    <property type="entry name" value="Glyco_hydro38C2"/>
    <property type="match status" value="1"/>
</dbReference>
<dbReference type="Pfam" id="PF01074">
    <property type="entry name" value="Glyco_hydro_38N"/>
    <property type="match status" value="1"/>
</dbReference>
<name>A0A1H9U2K3_BUTFI</name>
<dbReference type="InterPro" id="IPR027291">
    <property type="entry name" value="Glyco_hydro_38_N_sf"/>
</dbReference>